<dbReference type="PROSITE" id="PS00086">
    <property type="entry name" value="CYTOCHROME_P450"/>
    <property type="match status" value="1"/>
</dbReference>
<evidence type="ECO:0000256" key="2">
    <source>
        <dbReference type="ARBA" id="ARBA00022723"/>
    </source>
</evidence>
<dbReference type="PANTHER" id="PTHR46300:SF2">
    <property type="entry name" value="CYTOCHROME P450 MONOOXYGENASE ALNH-RELATED"/>
    <property type="match status" value="1"/>
</dbReference>
<dbReference type="GO" id="GO:0005506">
    <property type="term" value="F:iron ion binding"/>
    <property type="evidence" value="ECO:0007669"/>
    <property type="project" value="InterPro"/>
</dbReference>
<dbReference type="Proteomes" id="UP000308005">
    <property type="component" value="Unassembled WGS sequence"/>
</dbReference>
<dbReference type="Pfam" id="PF00067">
    <property type="entry name" value="p450"/>
    <property type="match status" value="1"/>
</dbReference>
<evidence type="ECO:0000256" key="7">
    <source>
        <dbReference type="RuleBase" id="RU000461"/>
    </source>
</evidence>
<dbReference type="InterPro" id="IPR001128">
    <property type="entry name" value="Cyt_P450"/>
</dbReference>
<dbReference type="AlphaFoldDB" id="A0A4S9TLK9"/>
<dbReference type="InterPro" id="IPR002401">
    <property type="entry name" value="Cyt_P450_E_grp-I"/>
</dbReference>
<evidence type="ECO:0000313" key="8">
    <source>
        <dbReference type="EMBL" id="THZ25077.1"/>
    </source>
</evidence>
<dbReference type="PRINTS" id="PR00463">
    <property type="entry name" value="EP450I"/>
</dbReference>
<evidence type="ECO:0000256" key="6">
    <source>
        <dbReference type="PIRSR" id="PIRSR602401-1"/>
    </source>
</evidence>
<dbReference type="GO" id="GO:0020037">
    <property type="term" value="F:heme binding"/>
    <property type="evidence" value="ECO:0007669"/>
    <property type="project" value="InterPro"/>
</dbReference>
<dbReference type="InterPro" id="IPR017972">
    <property type="entry name" value="Cyt_P450_CS"/>
</dbReference>
<evidence type="ECO:0000313" key="9">
    <source>
        <dbReference type="Proteomes" id="UP000308005"/>
    </source>
</evidence>
<accession>A0A4S9TLK9</accession>
<proteinExistence type="inferred from homology"/>
<gene>
    <name evidence="8" type="ORF">D6C91_03088</name>
</gene>
<evidence type="ECO:0000256" key="1">
    <source>
        <dbReference type="ARBA" id="ARBA00010617"/>
    </source>
</evidence>
<dbReference type="EMBL" id="QZBM01000091">
    <property type="protein sequence ID" value="THZ25077.1"/>
    <property type="molecule type" value="Genomic_DNA"/>
</dbReference>
<sequence>MLQEVRVSKYICVYNIVVKVMTSLLDRIEDLPPELRRMIWKVSIDNIERQELEARNSLSTYIHSWIFKLKDRWILQEQPSSILHHLKQCMARRHSWVNSSCGTEYLEELIATQDVIFGDSHGLFLYSTSESLKIAAGVRKWIRVLEACGLTTTRRTGVKVYAMGNTPLWRKVRKIAHSLLSIKVVKNYDAYQQMERKQMLNEMLENPVDFFPSLQRYTTSLAATILFGWRASSSADPRIRKLDDELAALQEAMSTGAAALIDGFPFLRYLPEALLPAKANIRRALQLGHEVHMENWYAVKKNIANGTLGPCLSIGLARAQEKDEGLTDEEAAYTVGNIFEGGMETTSSTLYAFIQAMLLFPDVQAKAQEEIDRVVGSERPPVMADAVNLPYVRRCVKELVRWFPVGPLGAVPHACTRDDEYMGYKIPKGAPVILNAWAIMTDPERYPEPRRFNPDRFSEDNDDVSMAEMAAHPDPSKRDTVGFGAGRRICPGMHVADRSMFLGVSGILWAFSITPKQDAEGQDILPDPDNLIVGGIAARPEPFVANILPRDGKAEIVRQEWENAQKLLDPETKQWKETPEGDWDATLRV</sequence>
<name>A0A4S9TLK9_AURPU</name>
<comment type="cofactor">
    <cofactor evidence="6">
        <name>heme</name>
        <dbReference type="ChEBI" id="CHEBI:30413"/>
    </cofactor>
</comment>
<dbReference type="PRINTS" id="PR00385">
    <property type="entry name" value="P450"/>
</dbReference>
<dbReference type="SUPFAM" id="SSF48264">
    <property type="entry name" value="Cytochrome P450"/>
    <property type="match status" value="1"/>
</dbReference>
<feature type="binding site" description="axial binding residue" evidence="6">
    <location>
        <position position="490"/>
    </location>
    <ligand>
        <name>heme</name>
        <dbReference type="ChEBI" id="CHEBI:30413"/>
    </ligand>
    <ligandPart>
        <name>Fe</name>
        <dbReference type="ChEBI" id="CHEBI:18248"/>
    </ligandPart>
</feature>
<dbReference type="InterPro" id="IPR050364">
    <property type="entry name" value="Cytochrome_P450_fung"/>
</dbReference>
<keyword evidence="6 7" id="KW-0349">Heme</keyword>
<keyword evidence="4 6" id="KW-0408">Iron</keyword>
<dbReference type="InterPro" id="IPR036396">
    <property type="entry name" value="Cyt_P450_sf"/>
</dbReference>
<reference evidence="8 9" key="1">
    <citation type="submission" date="2018-10" db="EMBL/GenBank/DDBJ databases">
        <title>Fifty Aureobasidium pullulans genomes reveal a recombining polyextremotolerant generalist.</title>
        <authorList>
            <person name="Gostincar C."/>
            <person name="Turk M."/>
            <person name="Zajc J."/>
            <person name="Gunde-Cimerman N."/>
        </authorList>
    </citation>
    <scope>NUCLEOTIDE SEQUENCE [LARGE SCALE GENOMIC DNA]</scope>
    <source>
        <strain evidence="8 9">EXF-3863</strain>
    </source>
</reference>
<evidence type="ECO:0000256" key="3">
    <source>
        <dbReference type="ARBA" id="ARBA00023002"/>
    </source>
</evidence>
<keyword evidence="2 6" id="KW-0479">Metal-binding</keyword>
<comment type="caution">
    <text evidence="8">The sequence shown here is derived from an EMBL/GenBank/DDBJ whole genome shotgun (WGS) entry which is preliminary data.</text>
</comment>
<dbReference type="PANTHER" id="PTHR46300">
    <property type="entry name" value="P450, PUTATIVE (EUROFUNG)-RELATED-RELATED"/>
    <property type="match status" value="1"/>
</dbReference>
<comment type="similarity">
    <text evidence="1 7">Belongs to the cytochrome P450 family.</text>
</comment>
<dbReference type="GO" id="GO:0004497">
    <property type="term" value="F:monooxygenase activity"/>
    <property type="evidence" value="ECO:0007669"/>
    <property type="project" value="UniProtKB-KW"/>
</dbReference>
<evidence type="ECO:0000256" key="4">
    <source>
        <dbReference type="ARBA" id="ARBA00023004"/>
    </source>
</evidence>
<keyword evidence="5 7" id="KW-0503">Monooxygenase</keyword>
<dbReference type="CDD" id="cd11065">
    <property type="entry name" value="CYP64-like"/>
    <property type="match status" value="1"/>
</dbReference>
<evidence type="ECO:0000256" key="5">
    <source>
        <dbReference type="ARBA" id="ARBA00023033"/>
    </source>
</evidence>
<dbReference type="GO" id="GO:0016705">
    <property type="term" value="F:oxidoreductase activity, acting on paired donors, with incorporation or reduction of molecular oxygen"/>
    <property type="evidence" value="ECO:0007669"/>
    <property type="project" value="InterPro"/>
</dbReference>
<keyword evidence="3 7" id="KW-0560">Oxidoreductase</keyword>
<dbReference type="Gene3D" id="1.10.630.10">
    <property type="entry name" value="Cytochrome P450"/>
    <property type="match status" value="1"/>
</dbReference>
<protein>
    <submittedName>
        <fullName evidence="8">Cytochrome P450</fullName>
    </submittedName>
</protein>
<organism evidence="8 9">
    <name type="scientific">Aureobasidium pullulans</name>
    <name type="common">Black yeast</name>
    <name type="synonym">Pullularia pullulans</name>
    <dbReference type="NCBI Taxonomy" id="5580"/>
    <lineage>
        <taxon>Eukaryota</taxon>
        <taxon>Fungi</taxon>
        <taxon>Dikarya</taxon>
        <taxon>Ascomycota</taxon>
        <taxon>Pezizomycotina</taxon>
        <taxon>Dothideomycetes</taxon>
        <taxon>Dothideomycetidae</taxon>
        <taxon>Dothideales</taxon>
        <taxon>Saccotheciaceae</taxon>
        <taxon>Aureobasidium</taxon>
    </lineage>
</organism>